<accession>A0A2G8RUZ0</accession>
<evidence type="ECO:0000256" key="1">
    <source>
        <dbReference type="SAM" id="MobiDB-lite"/>
    </source>
</evidence>
<organism evidence="4 5">
    <name type="scientific">Ganoderma sinense ZZ0214-1</name>
    <dbReference type="NCBI Taxonomy" id="1077348"/>
    <lineage>
        <taxon>Eukaryota</taxon>
        <taxon>Fungi</taxon>
        <taxon>Dikarya</taxon>
        <taxon>Basidiomycota</taxon>
        <taxon>Agaricomycotina</taxon>
        <taxon>Agaricomycetes</taxon>
        <taxon>Polyporales</taxon>
        <taxon>Polyporaceae</taxon>
        <taxon>Ganoderma</taxon>
    </lineage>
</organism>
<feature type="compositionally biased region" description="Acidic residues" evidence="1">
    <location>
        <begin position="1280"/>
        <end position="1290"/>
    </location>
</feature>
<dbReference type="STRING" id="1077348.A0A2G8RUZ0"/>
<reference evidence="4 5" key="1">
    <citation type="journal article" date="2015" name="Sci. Rep.">
        <title>Chromosome-level genome map provides insights into diverse defense mechanisms in the medicinal fungus Ganoderma sinense.</title>
        <authorList>
            <person name="Zhu Y."/>
            <person name="Xu J."/>
            <person name="Sun C."/>
            <person name="Zhou S."/>
            <person name="Xu H."/>
            <person name="Nelson D.R."/>
            <person name="Qian J."/>
            <person name="Song J."/>
            <person name="Luo H."/>
            <person name="Xiang L."/>
            <person name="Li Y."/>
            <person name="Xu Z."/>
            <person name="Ji A."/>
            <person name="Wang L."/>
            <person name="Lu S."/>
            <person name="Hayward A."/>
            <person name="Sun W."/>
            <person name="Li X."/>
            <person name="Schwartz D.C."/>
            <person name="Wang Y."/>
            <person name="Chen S."/>
        </authorList>
    </citation>
    <scope>NUCLEOTIDE SEQUENCE [LARGE SCALE GENOMIC DNA]</scope>
    <source>
        <strain evidence="4 5">ZZ0214-1</strain>
    </source>
</reference>
<evidence type="ECO:0000313" key="4">
    <source>
        <dbReference type="EMBL" id="PIL25332.1"/>
    </source>
</evidence>
<dbReference type="Pfam" id="PF06985">
    <property type="entry name" value="HET"/>
    <property type="match status" value="1"/>
</dbReference>
<dbReference type="InterPro" id="IPR058525">
    <property type="entry name" value="DUF8212"/>
</dbReference>
<keyword evidence="5" id="KW-1185">Reference proteome</keyword>
<gene>
    <name evidence="4" type="ORF">GSI_13221</name>
</gene>
<feature type="region of interest" description="Disordered" evidence="1">
    <location>
        <begin position="115"/>
        <end position="160"/>
    </location>
</feature>
<feature type="compositionally biased region" description="Polar residues" evidence="1">
    <location>
        <begin position="139"/>
        <end position="150"/>
    </location>
</feature>
<dbReference type="OrthoDB" id="5428863at2759"/>
<protein>
    <submittedName>
        <fullName evidence="4">Uncharacterized protein</fullName>
    </submittedName>
</protein>
<dbReference type="PANTHER" id="PTHR10622:SF10">
    <property type="entry name" value="HET DOMAIN-CONTAINING PROTEIN"/>
    <property type="match status" value="1"/>
</dbReference>
<evidence type="ECO:0000259" key="2">
    <source>
        <dbReference type="Pfam" id="PF06985"/>
    </source>
</evidence>
<comment type="caution">
    <text evidence="4">The sequence shown here is derived from an EMBL/GenBank/DDBJ whole genome shotgun (WGS) entry which is preliminary data.</text>
</comment>
<dbReference type="Pfam" id="PF26640">
    <property type="entry name" value="DUF8212"/>
    <property type="match status" value="1"/>
</dbReference>
<name>A0A2G8RUZ0_9APHY</name>
<evidence type="ECO:0000259" key="3">
    <source>
        <dbReference type="Pfam" id="PF26640"/>
    </source>
</evidence>
<evidence type="ECO:0000313" key="5">
    <source>
        <dbReference type="Proteomes" id="UP000230002"/>
    </source>
</evidence>
<proteinExistence type="predicted"/>
<feature type="domain" description="DUF8212" evidence="3">
    <location>
        <begin position="386"/>
        <end position="581"/>
    </location>
</feature>
<sequence>MSSAQPIRSNSTYTGFVKFDAVKPGLSHPRTRSLAPTNSVETCFVGYSLDYQPFLSSTVSSTMRLINTRTGEFEEFVDQANIPPYAILSHTWDPTGEQTYQEVVKIQEKYRHRPSIPQEDALSNSHSEVPDPEPVPEVLSTSEAHTTPSETPLLMSEGDPTRSRSIWRCLALSELEPPSIPIAPPDPEFSSDILTPSPPPTTLGSIWDHDSELSEKVREACEIARNNGYRYLWIDSCCINKESSSELSEAINSMFSWYRNADVCFAFLVDVPSDDDVRAKDSKFRESRWFQRGWTLQELVAPFVVEFLSKDWKPLGTKEWLAELIKDIASIDIEILTHKRALSDESVANRMGWASRRETTRVEDQAYSLLGIFGITMPTLYGEGEYAFRRLQEEILRRIPDQSLFAWGSDNISAFPETSCEIRMSSPVKDTVTLLASSPSDFTMKDYRIIPATEDSFASLELPVEEYTHTPYGIRTQLCLLPLQHLNPNFKIIAVARDPTMTWYLAILRAQKATNRQGLLSQLCFLRKSDKANVEFLYRPGVRFLDKDRNLTGGLYELSPGIIARMGKLETHLKTVHLPHPLLSESVSTRQFKGRQDYRFGVNRWSLTIPTRVQDVLRLGSFTVSNIQGPTEHHRNSFSFTLLHVAFNIHLLFRRMANPLWFCVEGETVMINARAWILPPGDEGLRTTTIQLSPPSDSTTWVARRSGRGIWDTSLPSQCLILTTGLRDKVAVSLSLGLDLTALFRYTLRVDGPPQISGDFGPSFQPHSKDTERDGLELELPYKTLDFMLRGSTRRALEMKGYSAHLSLEPNLGDAPSHSLTLSTDTNAGKFAIVVKYLQVHMLNNVVLAWNDLNLDFDSKSESGSRSERWEEMVIIARITLESSDVGFETVQDGPHVVAWFDSYPWDLSLGRKVVVLTTPSGDSLTLQLGFDLAWLYENSLHIDITPGPPALQPLDLSSTLNQISCYNEDFMPGWAHKGISLTLPAHVNRALQAQGFQVRFERLEGRGVSGDPIHHLLTLSHTRAGFDIVIKYFHDLTTDYPDPDSNPNDPRYHLLLAEPQLDSDHPLLTSPATASVKRCRQELTFKASVQMFASRSVQIGDAPSRLAVHDDVTTAEVNWQSSGPWDWHLGRKDITFTLPTGHQLILRLGFDLVWYSEYFPTVEINPRKPPPQFLGWESNETPMPDYEQGDDGMEYIWQAVGQSTEPGVGQPAEAPDDDSDPLLADPSTLEGSSVGSGEPEDAGNSQVEEQPREGAVVEAQGDAMELLTHSAAQSHVDDDTSDADSSDGT</sequence>
<feature type="region of interest" description="Disordered" evidence="1">
    <location>
        <begin position="1167"/>
        <end position="1191"/>
    </location>
</feature>
<feature type="domain" description="Heterokaryon incompatibility" evidence="2">
    <location>
        <begin position="208"/>
        <end position="272"/>
    </location>
</feature>
<dbReference type="Proteomes" id="UP000230002">
    <property type="component" value="Unassembled WGS sequence"/>
</dbReference>
<feature type="region of interest" description="Disordered" evidence="1">
    <location>
        <begin position="1205"/>
        <end position="1290"/>
    </location>
</feature>
<dbReference type="EMBL" id="AYKW01000056">
    <property type="protein sequence ID" value="PIL25332.1"/>
    <property type="molecule type" value="Genomic_DNA"/>
</dbReference>
<dbReference type="PANTHER" id="PTHR10622">
    <property type="entry name" value="HET DOMAIN-CONTAINING PROTEIN"/>
    <property type="match status" value="1"/>
</dbReference>
<dbReference type="InterPro" id="IPR010730">
    <property type="entry name" value="HET"/>
</dbReference>